<dbReference type="GO" id="GO:0016746">
    <property type="term" value="F:acyltransferase activity"/>
    <property type="evidence" value="ECO:0007669"/>
    <property type="project" value="UniProtKB-KW"/>
</dbReference>
<evidence type="ECO:0000256" key="3">
    <source>
        <dbReference type="ARBA" id="ARBA00022519"/>
    </source>
</evidence>
<keyword evidence="3" id="KW-0997">Cell inner membrane</keyword>
<dbReference type="OrthoDB" id="9801955at2"/>
<gene>
    <name evidence="7" type="ORF">E2L05_12820</name>
</gene>
<reference evidence="7 8" key="1">
    <citation type="submission" date="2019-03" db="EMBL/GenBank/DDBJ databases">
        <title>Rhodobacteraceae bacterium SM1902, a new member of the family Rhodobacteraceae isolated from Yantai.</title>
        <authorList>
            <person name="Sun Y."/>
        </authorList>
    </citation>
    <scope>NUCLEOTIDE SEQUENCE [LARGE SCALE GENOMIC DNA]</scope>
    <source>
        <strain evidence="7 8">SM1902</strain>
    </source>
</reference>
<dbReference type="PANTHER" id="PTHR30606">
    <property type="entry name" value="LIPID A BIOSYNTHESIS LAUROYL ACYLTRANSFERASE"/>
    <property type="match status" value="1"/>
</dbReference>
<dbReference type="RefSeq" id="WP_133343303.1">
    <property type="nucleotide sequence ID" value="NZ_SMZO01000029.1"/>
</dbReference>
<keyword evidence="6 7" id="KW-0012">Acyltransferase</keyword>
<accession>A0A4V3BBK1</accession>
<proteinExistence type="predicted"/>
<comment type="subcellular location">
    <subcellularLocation>
        <location evidence="1">Cell inner membrane</location>
    </subcellularLocation>
</comment>
<dbReference type="GO" id="GO:0005886">
    <property type="term" value="C:plasma membrane"/>
    <property type="evidence" value="ECO:0007669"/>
    <property type="project" value="UniProtKB-SubCell"/>
</dbReference>
<evidence type="ECO:0000313" key="7">
    <source>
        <dbReference type="EMBL" id="TDL86799.1"/>
    </source>
</evidence>
<dbReference type="InterPro" id="IPR004960">
    <property type="entry name" value="LipA_acyltrans"/>
</dbReference>
<comment type="caution">
    <text evidence="7">The sequence shown here is derived from an EMBL/GenBank/DDBJ whole genome shotgun (WGS) entry which is preliminary data.</text>
</comment>
<evidence type="ECO:0000313" key="8">
    <source>
        <dbReference type="Proteomes" id="UP000294562"/>
    </source>
</evidence>
<dbReference type="PANTHER" id="PTHR30606:SF10">
    <property type="entry name" value="PHOSPHATIDYLINOSITOL MANNOSIDE ACYLTRANSFERASE"/>
    <property type="match status" value="1"/>
</dbReference>
<dbReference type="AlphaFoldDB" id="A0A4V3BBK1"/>
<sequence>MAHDPATQAAKAKESNPWTRRAILGLVQVSRLLPYRLRVPVIGWLMAYGFGPIAGYGKRVRDNLDFVLPDLPEPEKRALCRAVPANTGRMVAEISSGQHFIDQVATIPMQGPGLAALDDAREAGRPIIVVSGHFGNFDAARCALAQRGHQIGALYRPVDDPTLDKLFHDVLTRIAAPVFPRGRKGLGNMVRFLRKGNAVAILLDQYVHGGAPLTFFGKTAPTSLSAAEMALKYDALLVPVYGIRRGTSFDIVAEAPIPHSDAMTMTQAINDSLEARVRANMDQWLWIHRRWKPEIQSSLAADNTSPNPAD</sequence>
<keyword evidence="5" id="KW-0472">Membrane</keyword>
<keyword evidence="2" id="KW-1003">Cell membrane</keyword>
<keyword evidence="8" id="KW-1185">Reference proteome</keyword>
<name>A0A4V3BBK1_9RHOB</name>
<evidence type="ECO:0000256" key="1">
    <source>
        <dbReference type="ARBA" id="ARBA00004533"/>
    </source>
</evidence>
<dbReference type="Proteomes" id="UP000294562">
    <property type="component" value="Unassembled WGS sequence"/>
</dbReference>
<protein>
    <submittedName>
        <fullName evidence="7">Lauroyl acyltransferase</fullName>
    </submittedName>
</protein>
<dbReference type="GO" id="GO:0009247">
    <property type="term" value="P:glycolipid biosynthetic process"/>
    <property type="evidence" value="ECO:0007669"/>
    <property type="project" value="UniProtKB-ARBA"/>
</dbReference>
<evidence type="ECO:0000256" key="4">
    <source>
        <dbReference type="ARBA" id="ARBA00022679"/>
    </source>
</evidence>
<dbReference type="EMBL" id="SMZO01000029">
    <property type="protein sequence ID" value="TDL86799.1"/>
    <property type="molecule type" value="Genomic_DNA"/>
</dbReference>
<evidence type="ECO:0000256" key="6">
    <source>
        <dbReference type="ARBA" id="ARBA00023315"/>
    </source>
</evidence>
<evidence type="ECO:0000256" key="2">
    <source>
        <dbReference type="ARBA" id="ARBA00022475"/>
    </source>
</evidence>
<dbReference type="CDD" id="cd07984">
    <property type="entry name" value="LPLAT_LABLAT-like"/>
    <property type="match status" value="1"/>
</dbReference>
<evidence type="ECO:0000256" key="5">
    <source>
        <dbReference type="ARBA" id="ARBA00023136"/>
    </source>
</evidence>
<keyword evidence="4 7" id="KW-0808">Transferase</keyword>
<organism evidence="7 8">
    <name type="scientific">Meridianimarinicoccus aquatilis</name>
    <dbReference type="NCBI Taxonomy" id="2552766"/>
    <lineage>
        <taxon>Bacteria</taxon>
        <taxon>Pseudomonadati</taxon>
        <taxon>Pseudomonadota</taxon>
        <taxon>Alphaproteobacteria</taxon>
        <taxon>Rhodobacterales</taxon>
        <taxon>Paracoccaceae</taxon>
        <taxon>Meridianimarinicoccus</taxon>
    </lineage>
</organism>
<dbReference type="Pfam" id="PF03279">
    <property type="entry name" value="Lip_A_acyltrans"/>
    <property type="match status" value="1"/>
</dbReference>